<feature type="domain" description="Rhodanese" evidence="7">
    <location>
        <begin position="471"/>
        <end position="555"/>
    </location>
</feature>
<dbReference type="PANTHER" id="PTHR43429">
    <property type="entry name" value="PYRIDINE NUCLEOTIDE-DISULFIDE OXIDOREDUCTASE DOMAIN-CONTAINING"/>
    <property type="match status" value="1"/>
</dbReference>
<reference evidence="8" key="1">
    <citation type="submission" date="2024-05" db="EMBL/GenBank/DDBJ databases">
        <title>WGS of Aeromonas isolates.</title>
        <authorList>
            <person name="Lee H."/>
        </authorList>
    </citation>
    <scope>NUCLEOTIDE SEQUENCE</scope>
    <source>
        <strain evidence="8">LP308</strain>
    </source>
</reference>
<dbReference type="SUPFAM" id="SSF52821">
    <property type="entry name" value="Rhodanese/Cell cycle control phosphatase"/>
    <property type="match status" value="1"/>
</dbReference>
<dbReference type="SMART" id="SM00450">
    <property type="entry name" value="RHOD"/>
    <property type="match status" value="1"/>
</dbReference>
<organism evidence="8 9">
    <name type="scientific">Aeromonas piscicola</name>
    <dbReference type="NCBI Taxonomy" id="600645"/>
    <lineage>
        <taxon>Bacteria</taxon>
        <taxon>Pseudomonadati</taxon>
        <taxon>Pseudomonadota</taxon>
        <taxon>Gammaproteobacteria</taxon>
        <taxon>Aeromonadales</taxon>
        <taxon>Aeromonadaceae</taxon>
        <taxon>Aeromonas</taxon>
    </lineage>
</organism>
<dbReference type="PROSITE" id="PS50206">
    <property type="entry name" value="RHODANESE_3"/>
    <property type="match status" value="1"/>
</dbReference>
<keyword evidence="9" id="KW-1185">Reference proteome</keyword>
<dbReference type="InterPro" id="IPR036873">
    <property type="entry name" value="Rhodanese-like_dom_sf"/>
</dbReference>
<comment type="cofactor">
    <cofactor evidence="1">
        <name>FAD</name>
        <dbReference type="ChEBI" id="CHEBI:57692"/>
    </cofactor>
</comment>
<name>A0ABT7Q744_9GAMM</name>
<sequence>MKRILIVGGVAGGASAAARARRLSETAEIVMFERGEFVSFANCGLPYHIGGDIQDRSALLLQTPQSFKRRFNVDVRVFHDVIDIDKAGKTLLVRNLLTGEERCESYDQLLLSPGAAPIRPPFPGIDSPGVHTLRNIPDMDRILAALQRDDPRHVTVVGGGFIGLEMMEALHQRKLNVTLLELSDQVMAPVDREMANMLHARIREEGIDLRLRTGLSAIERQDGQPAQAASTGLRLTLSDGTRLDTDLLILAIGVKPETLLAAKAGLELGPRGGIKVDAGMRTSDPFIYAVGDAVEETDFVTGESVLIPLAGPANRQGRIAADNMLGRAETYKKTQGTAICKLFDLAVASTGLNEKRLLQLGLPFEKAYVHPGSHAGYYPGAHPVSLKLLFAPDGKIYGAQAIGKDGVDKRIDVLAVAQRAGLSVFDLQDLELTYAPPFGSAKDVINMAGFVASNHLKGDTLLCHAAEVQARHPHQKVLDVRNGPELDKLGRIPDALHIPLDELRGRLDELPRDKELLISCQVGLRGHVACRLLSQHGFKVKNLSGGFKTWQMAVME</sequence>
<proteinExistence type="inferred from homology"/>
<dbReference type="Proteomes" id="UP001168109">
    <property type="component" value="Unassembled WGS sequence"/>
</dbReference>
<dbReference type="Pfam" id="PF07992">
    <property type="entry name" value="Pyr_redox_2"/>
    <property type="match status" value="1"/>
</dbReference>
<evidence type="ECO:0000256" key="6">
    <source>
        <dbReference type="ARBA" id="ARBA00023284"/>
    </source>
</evidence>
<evidence type="ECO:0000256" key="2">
    <source>
        <dbReference type="ARBA" id="ARBA00009130"/>
    </source>
</evidence>
<dbReference type="InterPro" id="IPR016156">
    <property type="entry name" value="FAD/NAD-linked_Rdtase_dimer_sf"/>
</dbReference>
<dbReference type="PRINTS" id="PR00411">
    <property type="entry name" value="PNDRDTASEI"/>
</dbReference>
<evidence type="ECO:0000256" key="1">
    <source>
        <dbReference type="ARBA" id="ARBA00001974"/>
    </source>
</evidence>
<dbReference type="InterPro" id="IPR050260">
    <property type="entry name" value="FAD-bd_OxRdtase"/>
</dbReference>
<dbReference type="InterPro" id="IPR004099">
    <property type="entry name" value="Pyr_nucl-diS_OxRdtase_dimer"/>
</dbReference>
<keyword evidence="4" id="KW-0274">FAD</keyword>
<dbReference type="Gene3D" id="3.50.50.60">
    <property type="entry name" value="FAD/NAD(P)-binding domain"/>
    <property type="match status" value="2"/>
</dbReference>
<accession>A0ABT7Q744</accession>
<evidence type="ECO:0000256" key="5">
    <source>
        <dbReference type="ARBA" id="ARBA00023002"/>
    </source>
</evidence>
<dbReference type="EMBL" id="JAOPLU010000001">
    <property type="protein sequence ID" value="MDM5129756.1"/>
    <property type="molecule type" value="Genomic_DNA"/>
</dbReference>
<dbReference type="Gene3D" id="3.40.250.10">
    <property type="entry name" value="Rhodanese-like domain"/>
    <property type="match status" value="1"/>
</dbReference>
<dbReference type="InterPro" id="IPR036188">
    <property type="entry name" value="FAD/NAD-bd_sf"/>
</dbReference>
<comment type="similarity">
    <text evidence="2">Belongs to the class-III pyridine nucleotide-disulfide oxidoreductase family.</text>
</comment>
<dbReference type="Pfam" id="PF02852">
    <property type="entry name" value="Pyr_redox_dim"/>
    <property type="match status" value="1"/>
</dbReference>
<dbReference type="InterPro" id="IPR023753">
    <property type="entry name" value="FAD/NAD-binding_dom"/>
</dbReference>
<keyword evidence="3" id="KW-0285">Flavoprotein</keyword>
<evidence type="ECO:0000256" key="3">
    <source>
        <dbReference type="ARBA" id="ARBA00022630"/>
    </source>
</evidence>
<dbReference type="SUPFAM" id="SSF51905">
    <property type="entry name" value="FAD/NAD(P)-binding domain"/>
    <property type="match status" value="1"/>
</dbReference>
<evidence type="ECO:0000259" key="7">
    <source>
        <dbReference type="PROSITE" id="PS50206"/>
    </source>
</evidence>
<dbReference type="SUPFAM" id="SSF55424">
    <property type="entry name" value="FAD/NAD-linked reductases, dimerisation (C-terminal) domain"/>
    <property type="match status" value="1"/>
</dbReference>
<protein>
    <submittedName>
        <fullName evidence="8">FAD-dependent oxidoreductase</fullName>
    </submittedName>
</protein>
<dbReference type="InterPro" id="IPR001763">
    <property type="entry name" value="Rhodanese-like_dom"/>
</dbReference>
<keyword evidence="6" id="KW-0676">Redox-active center</keyword>
<dbReference type="PRINTS" id="PR00368">
    <property type="entry name" value="FADPNR"/>
</dbReference>
<evidence type="ECO:0000256" key="4">
    <source>
        <dbReference type="ARBA" id="ARBA00022827"/>
    </source>
</evidence>
<keyword evidence="5" id="KW-0560">Oxidoreductase</keyword>
<comment type="caution">
    <text evidence="8">The sequence shown here is derived from an EMBL/GenBank/DDBJ whole genome shotgun (WGS) entry which is preliminary data.</text>
</comment>
<dbReference type="Pfam" id="PF00581">
    <property type="entry name" value="Rhodanese"/>
    <property type="match status" value="1"/>
</dbReference>
<gene>
    <name evidence="8" type="ORF">OB962_01905</name>
</gene>
<dbReference type="RefSeq" id="WP_290040590.1">
    <property type="nucleotide sequence ID" value="NZ_JAOPLU010000001.1"/>
</dbReference>
<dbReference type="PANTHER" id="PTHR43429:SF1">
    <property type="entry name" value="NAD(P)H SULFUR OXIDOREDUCTASE (COA-DEPENDENT)"/>
    <property type="match status" value="1"/>
</dbReference>
<evidence type="ECO:0000313" key="9">
    <source>
        <dbReference type="Proteomes" id="UP001168109"/>
    </source>
</evidence>
<evidence type="ECO:0000313" key="8">
    <source>
        <dbReference type="EMBL" id="MDM5129756.1"/>
    </source>
</evidence>